<dbReference type="GO" id="GO:0003677">
    <property type="term" value="F:DNA binding"/>
    <property type="evidence" value="ECO:0007669"/>
    <property type="project" value="InterPro"/>
</dbReference>
<evidence type="ECO:0000256" key="6">
    <source>
        <dbReference type="ARBA" id="ARBA00022723"/>
    </source>
</evidence>
<evidence type="ECO:0000256" key="10">
    <source>
        <dbReference type="ARBA" id="ARBA00022932"/>
    </source>
</evidence>
<dbReference type="GO" id="GO:0046872">
    <property type="term" value="F:metal ion binding"/>
    <property type="evidence" value="ECO:0007669"/>
    <property type="project" value="UniProtKB-KW"/>
</dbReference>
<dbReference type="CDD" id="cd18137">
    <property type="entry name" value="HLD_clamp_pol_III_gamma_tau"/>
    <property type="match status" value="1"/>
</dbReference>
<dbReference type="InterPro" id="IPR003593">
    <property type="entry name" value="AAA+_ATPase"/>
</dbReference>
<dbReference type="Proteomes" id="UP000036923">
    <property type="component" value="Unassembled WGS sequence"/>
</dbReference>
<feature type="domain" description="AAA+ ATPase" evidence="12">
    <location>
        <begin position="37"/>
        <end position="179"/>
    </location>
</feature>
<dbReference type="EC" id="2.7.7.7" evidence="2"/>
<keyword evidence="7" id="KW-0547">Nucleotide-binding</keyword>
<evidence type="ECO:0000256" key="7">
    <source>
        <dbReference type="ARBA" id="ARBA00022741"/>
    </source>
</evidence>
<dbReference type="Pfam" id="PF13177">
    <property type="entry name" value="DNA_pol3_delta2"/>
    <property type="match status" value="1"/>
</dbReference>
<dbReference type="InterPro" id="IPR050238">
    <property type="entry name" value="DNA_Rep/Repair_Clamp_Loader"/>
</dbReference>
<keyword evidence="10" id="KW-0239">DNA-directed DNA polymerase</keyword>
<dbReference type="RefSeq" id="WP_036936761.1">
    <property type="nucleotide sequence ID" value="NZ_JQKC01000002.1"/>
</dbReference>
<dbReference type="Gene3D" id="1.10.8.60">
    <property type="match status" value="1"/>
</dbReference>
<dbReference type="GO" id="GO:0003887">
    <property type="term" value="F:DNA-directed DNA polymerase activity"/>
    <property type="evidence" value="ECO:0007669"/>
    <property type="project" value="UniProtKB-KW"/>
</dbReference>
<evidence type="ECO:0000313" key="14">
    <source>
        <dbReference type="Proteomes" id="UP000036923"/>
    </source>
</evidence>
<dbReference type="PANTHER" id="PTHR11669:SF0">
    <property type="entry name" value="PROTEIN STICHEL-LIKE 2"/>
    <property type="match status" value="1"/>
</dbReference>
<protein>
    <recommendedName>
        <fullName evidence="2">DNA-directed DNA polymerase</fullName>
        <ecNumber evidence="2">2.7.7.7</ecNumber>
    </recommendedName>
</protein>
<dbReference type="SUPFAM" id="SSF52540">
    <property type="entry name" value="P-loop containing nucleoside triphosphate hydrolases"/>
    <property type="match status" value="1"/>
</dbReference>
<dbReference type="GO" id="GO:0009360">
    <property type="term" value="C:DNA polymerase III complex"/>
    <property type="evidence" value="ECO:0007669"/>
    <property type="project" value="InterPro"/>
</dbReference>
<comment type="catalytic activity">
    <reaction evidence="11">
        <text>DNA(n) + a 2'-deoxyribonucleoside 5'-triphosphate = DNA(n+1) + diphosphate</text>
        <dbReference type="Rhea" id="RHEA:22508"/>
        <dbReference type="Rhea" id="RHEA-COMP:17339"/>
        <dbReference type="Rhea" id="RHEA-COMP:17340"/>
        <dbReference type="ChEBI" id="CHEBI:33019"/>
        <dbReference type="ChEBI" id="CHEBI:61560"/>
        <dbReference type="ChEBI" id="CHEBI:173112"/>
        <dbReference type="EC" id="2.7.7.7"/>
    </reaction>
</comment>
<evidence type="ECO:0000256" key="2">
    <source>
        <dbReference type="ARBA" id="ARBA00012417"/>
    </source>
</evidence>
<dbReference type="PANTHER" id="PTHR11669">
    <property type="entry name" value="REPLICATION FACTOR C / DNA POLYMERASE III GAMMA-TAU SUBUNIT"/>
    <property type="match status" value="1"/>
</dbReference>
<keyword evidence="6" id="KW-0479">Metal-binding</keyword>
<dbReference type="InterPro" id="IPR022754">
    <property type="entry name" value="DNA_pol_III_gamma-3"/>
</dbReference>
<sequence>MSYLALYRKWRPLVFEDVVEQEHVVKTLKNSVVTDHIAHAYLFCGTRGTGKTTMAKIFSRAINCLNPKGGDPCNQCDICKGILSGSIMDVIEIDAASNNSVDNVREIRDEVIYSPSQAKFKVYIIDEVHMLSTGAFNALLKTLEEPPSHVVFILATTEPHKLPATILSRCQRYDFRRIPVDSIIKRLETIAGSSGVVLEPEASRLIAKLSDGALRDAISILDQCISQGDKTISYEHTLKVVGIVNDTFIYGFVEAIRDRNINRILGLIDELIMAGKDISKFLSDLIFYYRNLLVCKLTDKPEEVIDVMNDVLDNMKKQSEYFQKEEIMLTIREFSSLEAGIKWSKHPRILFELSLIKICDSNFNKLQDNIIERLSVLENKLQNGEFTRMTVLPGNMGVSDGHGKDDIMGKKEAKKPISSQIESVDITKVDINTLKSIDCWEQVIDDFRKMGRMVLYANLLDTKAVELGSKTIGVILGEGKGLAKTILSKMENIELIENALRERLGRDVRVKCMDEDSVGENLAKVSTEEDELVKKTRELADKFDMPIDIIDE</sequence>
<keyword evidence="5" id="KW-0235">DNA replication</keyword>
<dbReference type="PATRIC" id="fig|398512.5.peg.3994"/>
<accession>A0A0L6JRS3</accession>
<dbReference type="OrthoDB" id="9810148at2"/>
<dbReference type="InterPro" id="IPR045085">
    <property type="entry name" value="HLD_clamp_pol_III_gamma_tau"/>
</dbReference>
<evidence type="ECO:0000256" key="8">
    <source>
        <dbReference type="ARBA" id="ARBA00022833"/>
    </source>
</evidence>
<evidence type="ECO:0000256" key="9">
    <source>
        <dbReference type="ARBA" id="ARBA00022840"/>
    </source>
</evidence>
<dbReference type="FunFam" id="3.40.50.300:FF:000014">
    <property type="entry name" value="DNA polymerase III subunit gamma/tau"/>
    <property type="match status" value="1"/>
</dbReference>
<gene>
    <name evidence="13" type="ORF">Bccel_3815</name>
</gene>
<dbReference type="AlphaFoldDB" id="A0A0L6JRS3"/>
<dbReference type="Gene3D" id="1.20.272.10">
    <property type="match status" value="1"/>
</dbReference>
<dbReference type="STRING" id="398512.Bccel_3815"/>
<keyword evidence="14" id="KW-1185">Reference proteome</keyword>
<dbReference type="EMBL" id="LGTC01000001">
    <property type="protein sequence ID" value="KNY28541.1"/>
    <property type="molecule type" value="Genomic_DNA"/>
</dbReference>
<dbReference type="eggNOG" id="COG2812">
    <property type="taxonomic scope" value="Bacteria"/>
</dbReference>
<dbReference type="NCBIfam" id="TIGR02397">
    <property type="entry name" value="dnaX_nterm"/>
    <property type="match status" value="1"/>
</dbReference>
<evidence type="ECO:0000259" key="12">
    <source>
        <dbReference type="SMART" id="SM00382"/>
    </source>
</evidence>
<dbReference type="CDD" id="cd00009">
    <property type="entry name" value="AAA"/>
    <property type="match status" value="1"/>
</dbReference>
<keyword evidence="3" id="KW-0808">Transferase</keyword>
<evidence type="ECO:0000256" key="11">
    <source>
        <dbReference type="ARBA" id="ARBA00049244"/>
    </source>
</evidence>
<keyword evidence="9" id="KW-0067">ATP-binding</keyword>
<dbReference type="Pfam" id="PF22608">
    <property type="entry name" value="DNAX_ATPase_lid"/>
    <property type="match status" value="1"/>
</dbReference>
<evidence type="ECO:0000256" key="4">
    <source>
        <dbReference type="ARBA" id="ARBA00022695"/>
    </source>
</evidence>
<proteinExistence type="inferred from homology"/>
<dbReference type="InterPro" id="IPR008921">
    <property type="entry name" value="DNA_pol3_clamp-load_cplx_C"/>
</dbReference>
<dbReference type="InterPro" id="IPR027417">
    <property type="entry name" value="P-loop_NTPase"/>
</dbReference>
<evidence type="ECO:0000256" key="1">
    <source>
        <dbReference type="ARBA" id="ARBA00006360"/>
    </source>
</evidence>
<dbReference type="Gene3D" id="3.40.50.300">
    <property type="entry name" value="P-loop containing nucleotide triphosphate hydrolases"/>
    <property type="match status" value="1"/>
</dbReference>
<keyword evidence="8" id="KW-0862">Zinc</keyword>
<dbReference type="Pfam" id="PF12169">
    <property type="entry name" value="DNA_pol3_gamma3"/>
    <property type="match status" value="1"/>
</dbReference>
<evidence type="ECO:0000313" key="13">
    <source>
        <dbReference type="EMBL" id="KNY28541.1"/>
    </source>
</evidence>
<keyword evidence="4" id="KW-0548">Nucleotidyltransferase</keyword>
<dbReference type="InterPro" id="IPR012763">
    <property type="entry name" value="DNA_pol_III_sug/sutau_N"/>
</dbReference>
<evidence type="ECO:0000256" key="5">
    <source>
        <dbReference type="ARBA" id="ARBA00022705"/>
    </source>
</evidence>
<dbReference type="NCBIfam" id="NF004046">
    <property type="entry name" value="PRK05563.1"/>
    <property type="match status" value="1"/>
</dbReference>
<comment type="similarity">
    <text evidence="1">Belongs to the DnaX/STICHEL family.</text>
</comment>
<dbReference type="SUPFAM" id="SSF48019">
    <property type="entry name" value="post-AAA+ oligomerization domain-like"/>
    <property type="match status" value="1"/>
</dbReference>
<dbReference type="GO" id="GO:0005524">
    <property type="term" value="F:ATP binding"/>
    <property type="evidence" value="ECO:0007669"/>
    <property type="project" value="UniProtKB-KW"/>
</dbReference>
<evidence type="ECO:0000256" key="3">
    <source>
        <dbReference type="ARBA" id="ARBA00022679"/>
    </source>
</evidence>
<name>A0A0L6JRS3_9FIRM</name>
<dbReference type="GO" id="GO:0006261">
    <property type="term" value="P:DNA-templated DNA replication"/>
    <property type="evidence" value="ECO:0007669"/>
    <property type="project" value="TreeGrafter"/>
</dbReference>
<organism evidence="13 14">
    <name type="scientific">Pseudobacteroides cellulosolvens ATCC 35603 = DSM 2933</name>
    <dbReference type="NCBI Taxonomy" id="398512"/>
    <lineage>
        <taxon>Bacteria</taxon>
        <taxon>Bacillati</taxon>
        <taxon>Bacillota</taxon>
        <taxon>Clostridia</taxon>
        <taxon>Eubacteriales</taxon>
        <taxon>Oscillospiraceae</taxon>
        <taxon>Pseudobacteroides</taxon>
    </lineage>
</organism>
<dbReference type="SMART" id="SM00382">
    <property type="entry name" value="AAA"/>
    <property type="match status" value="1"/>
</dbReference>
<comment type="caution">
    <text evidence="13">The sequence shown here is derived from an EMBL/GenBank/DDBJ whole genome shotgun (WGS) entry which is preliminary data.</text>
</comment>
<reference evidence="14" key="1">
    <citation type="submission" date="2015-07" db="EMBL/GenBank/DDBJ databases">
        <title>Near-Complete Genome Sequence of the Cellulolytic Bacterium Bacteroides (Pseudobacteroides) cellulosolvens ATCC 35603.</title>
        <authorList>
            <person name="Dassa B."/>
            <person name="Utturkar S.M."/>
            <person name="Klingeman D.M."/>
            <person name="Hurt R.A."/>
            <person name="Keller M."/>
            <person name="Xu J."/>
            <person name="Reddy Y.H.K."/>
            <person name="Borovok I."/>
            <person name="Grinberg I.R."/>
            <person name="Lamed R."/>
            <person name="Zhivin O."/>
            <person name="Bayer E.A."/>
            <person name="Brown S.D."/>
        </authorList>
    </citation>
    <scope>NUCLEOTIDE SEQUENCE [LARGE SCALE GENOMIC DNA]</scope>
    <source>
        <strain evidence="14">DSM 2933</strain>
    </source>
</reference>